<proteinExistence type="predicted"/>
<evidence type="ECO:0008006" key="2">
    <source>
        <dbReference type="Google" id="ProtNLM"/>
    </source>
</evidence>
<gene>
    <name evidence="1" type="ORF">AB5J56_07155</name>
</gene>
<dbReference type="RefSeq" id="WP_369231165.1">
    <property type="nucleotide sequence ID" value="NZ_CP163435.1"/>
</dbReference>
<reference evidence="1" key="1">
    <citation type="submission" date="2024-07" db="EMBL/GenBank/DDBJ databases">
        <authorList>
            <person name="Yu S.T."/>
        </authorList>
    </citation>
    <scope>NUCLEOTIDE SEQUENCE</scope>
    <source>
        <strain evidence="1">R21</strain>
    </source>
</reference>
<evidence type="ECO:0000313" key="1">
    <source>
        <dbReference type="EMBL" id="XDQ24481.1"/>
    </source>
</evidence>
<name>A0AB39P1W6_9ACTN</name>
<accession>A0AB39P1W6</accession>
<dbReference type="EMBL" id="CP163435">
    <property type="protein sequence ID" value="XDQ24481.1"/>
    <property type="molecule type" value="Genomic_DNA"/>
</dbReference>
<organism evidence="1">
    <name type="scientific">Streptomyces sp. R21</name>
    <dbReference type="NCBI Taxonomy" id="3238627"/>
    <lineage>
        <taxon>Bacteria</taxon>
        <taxon>Bacillati</taxon>
        <taxon>Actinomycetota</taxon>
        <taxon>Actinomycetes</taxon>
        <taxon>Kitasatosporales</taxon>
        <taxon>Streptomycetaceae</taxon>
        <taxon>Streptomyces</taxon>
    </lineage>
</organism>
<sequence length="342" mass="36896">MIFGRSRKARFLAAVEGFETAVRNRDAKRSHQGFGEIYRTFGKAAGEEIAEGGVRLAALLPEVPDGPRGPAAMIVGACVERGADARRCAPAVFTGLAQALEAAEEFCERWAASGGGDFPEPDDRDPEPDVVERVGHCAAFGWWTLPQWEMAAVAMLNRPEVRTELDGADRARLLRGLRTVSEASKHDFKCLVHALLVLDDEPLIALHRPSGTGYALRMTGLGDNFQLHTLLADVLIGGGHLPGRAPSAREAAVCRSEPGQVPTTGSFNLVAPDGSWVWNEGTPVDIPVVDGTRLLVLDPSPYQRGWPAGRFFPKMTGDLVLERVLGAEETARWFGKVAPGKD</sequence>
<protein>
    <recommendedName>
        <fullName evidence="2">DUF4238 domain-containing protein</fullName>
    </recommendedName>
</protein>
<dbReference type="AlphaFoldDB" id="A0AB39P1W6"/>